<feature type="region of interest" description="Disordered" evidence="1">
    <location>
        <begin position="82"/>
        <end position="111"/>
    </location>
</feature>
<comment type="caution">
    <text evidence="2">The sequence shown here is derived from an EMBL/GenBank/DDBJ whole genome shotgun (WGS) entry which is preliminary data.</text>
</comment>
<evidence type="ECO:0000256" key="1">
    <source>
        <dbReference type="SAM" id="MobiDB-lite"/>
    </source>
</evidence>
<protein>
    <submittedName>
        <fullName evidence="2">Uncharacterized protein</fullName>
    </submittedName>
</protein>
<evidence type="ECO:0000313" key="2">
    <source>
        <dbReference type="EMBL" id="GGX58992.1"/>
    </source>
</evidence>
<dbReference type="EMBL" id="BMVU01000003">
    <property type="protein sequence ID" value="GGX58992.1"/>
    <property type="molecule type" value="Genomic_DNA"/>
</dbReference>
<keyword evidence="3" id="KW-1185">Reference proteome</keyword>
<gene>
    <name evidence="2" type="ORF">GCM10010358_11490</name>
</gene>
<reference evidence="2" key="1">
    <citation type="journal article" date="2014" name="Int. J. Syst. Evol. Microbiol.">
        <title>Complete genome sequence of Corynebacterium casei LMG S-19264T (=DSM 44701T), isolated from a smear-ripened cheese.</title>
        <authorList>
            <consortium name="US DOE Joint Genome Institute (JGI-PGF)"/>
            <person name="Walter F."/>
            <person name="Albersmeier A."/>
            <person name="Kalinowski J."/>
            <person name="Ruckert C."/>
        </authorList>
    </citation>
    <scope>NUCLEOTIDE SEQUENCE</scope>
    <source>
        <strain evidence="2">JCM 4790</strain>
    </source>
</reference>
<dbReference type="Proteomes" id="UP000619244">
    <property type="component" value="Unassembled WGS sequence"/>
</dbReference>
<dbReference type="AlphaFoldDB" id="A0A918KCX2"/>
<name>A0A918KCX2_9ACTN</name>
<reference evidence="2" key="2">
    <citation type="submission" date="2020-09" db="EMBL/GenBank/DDBJ databases">
        <authorList>
            <person name="Sun Q."/>
            <person name="Ohkuma M."/>
        </authorList>
    </citation>
    <scope>NUCLEOTIDE SEQUENCE</scope>
    <source>
        <strain evidence="2">JCM 4790</strain>
    </source>
</reference>
<organism evidence="2 3">
    <name type="scientific">Streptomyces minutiscleroticus</name>
    <dbReference type="NCBI Taxonomy" id="68238"/>
    <lineage>
        <taxon>Bacteria</taxon>
        <taxon>Bacillati</taxon>
        <taxon>Actinomycetota</taxon>
        <taxon>Actinomycetes</taxon>
        <taxon>Kitasatosporales</taxon>
        <taxon>Streptomycetaceae</taxon>
        <taxon>Streptomyces</taxon>
    </lineage>
</organism>
<proteinExistence type="predicted"/>
<accession>A0A918KCX2</accession>
<evidence type="ECO:0000313" key="3">
    <source>
        <dbReference type="Proteomes" id="UP000619244"/>
    </source>
</evidence>
<sequence length="111" mass="11835">MAPHPRPGFEHRILDAFTDGIRTKPETTFGNVKADAPEHFVPGFERGDFVRTILGRTTGGGRPADPAADMYVWNMESGAGGDRIHCHHAPRGGRAGPPSAAHGSQRDPTGP</sequence>